<keyword evidence="1" id="KW-1133">Transmembrane helix</keyword>
<dbReference type="Gene3D" id="3.30.700.10">
    <property type="entry name" value="Glycoprotein, Type 4 Pilin"/>
    <property type="match status" value="1"/>
</dbReference>
<evidence type="ECO:0000313" key="3">
    <source>
        <dbReference type="Proteomes" id="UP000230292"/>
    </source>
</evidence>
<dbReference type="AlphaFoldDB" id="A0A2M7H4E8"/>
<reference evidence="2 3" key="1">
    <citation type="submission" date="2017-09" db="EMBL/GenBank/DDBJ databases">
        <title>Depth-based differentiation of microbial function through sediment-hosted aquifers and enrichment of novel symbionts in the deep terrestrial subsurface.</title>
        <authorList>
            <person name="Probst A.J."/>
            <person name="Ladd B."/>
            <person name="Jarett J.K."/>
            <person name="Geller-Mcgrath D.E."/>
            <person name="Sieber C.M."/>
            <person name="Emerson J.B."/>
            <person name="Anantharaman K."/>
            <person name="Thomas B.C."/>
            <person name="Malmstrom R."/>
            <person name="Stieglmeier M."/>
            <person name="Klingl A."/>
            <person name="Woyke T."/>
            <person name="Ryan C.M."/>
            <person name="Banfield J.F."/>
        </authorList>
    </citation>
    <scope>NUCLEOTIDE SEQUENCE [LARGE SCALE GENOMIC DNA]</scope>
    <source>
        <strain evidence="2">CG15_BIG_FIL_POST_REV_8_21_14_020_45_12</strain>
    </source>
</reference>
<proteinExistence type="predicted"/>
<dbReference type="NCBIfam" id="TIGR02532">
    <property type="entry name" value="IV_pilin_GFxxxE"/>
    <property type="match status" value="1"/>
</dbReference>
<evidence type="ECO:0000256" key="1">
    <source>
        <dbReference type="SAM" id="Phobius"/>
    </source>
</evidence>
<keyword evidence="1" id="KW-0812">Transmembrane</keyword>
<gene>
    <name evidence="2" type="ORF">COW24_01875</name>
</gene>
<feature type="transmembrane region" description="Helical" evidence="1">
    <location>
        <begin position="6"/>
        <end position="29"/>
    </location>
</feature>
<evidence type="ECO:0000313" key="2">
    <source>
        <dbReference type="EMBL" id="PIW37104.1"/>
    </source>
</evidence>
<evidence type="ECO:0008006" key="4">
    <source>
        <dbReference type="Google" id="ProtNLM"/>
    </source>
</evidence>
<organism evidence="2 3">
    <name type="scientific">Candidatus Kerfeldbacteria bacterium CG15_BIG_FIL_POST_REV_8_21_14_020_45_12</name>
    <dbReference type="NCBI Taxonomy" id="2014247"/>
    <lineage>
        <taxon>Bacteria</taxon>
        <taxon>Candidatus Kerfeldiibacteriota</taxon>
    </lineage>
</organism>
<dbReference type="Pfam" id="PF07963">
    <property type="entry name" value="N_methyl"/>
    <property type="match status" value="1"/>
</dbReference>
<dbReference type="SUPFAM" id="SSF54523">
    <property type="entry name" value="Pili subunits"/>
    <property type="match status" value="1"/>
</dbReference>
<keyword evidence="1" id="KW-0472">Membrane</keyword>
<dbReference type="EMBL" id="PFGC01000022">
    <property type="protein sequence ID" value="PIW37104.1"/>
    <property type="molecule type" value="Genomic_DNA"/>
</dbReference>
<name>A0A2M7H4E8_9BACT</name>
<accession>A0A2M7H4E8</accession>
<comment type="caution">
    <text evidence="2">The sequence shown here is derived from an EMBL/GenBank/DDBJ whole genome shotgun (WGS) entry which is preliminary data.</text>
</comment>
<dbReference type="InterPro" id="IPR045584">
    <property type="entry name" value="Pilin-like"/>
</dbReference>
<dbReference type="InterPro" id="IPR012902">
    <property type="entry name" value="N_methyl_site"/>
</dbReference>
<sequence length="144" mass="15792">MRQDGFTLLEILLSVVLIGVMAMFSVPVYQRYQVRNDLHVAADTWVQTSRRAETLARSGSNDTTWGIEVHQGSITLFQGADYASRDSDMDEVFSIPSSMTFSGDTEILFEKFTGAPSAATSTTLTSTTGQTKTITINSKGMVDY</sequence>
<protein>
    <recommendedName>
        <fullName evidence="4">General secretion pathway GspH domain-containing protein</fullName>
    </recommendedName>
</protein>
<dbReference type="Proteomes" id="UP000230292">
    <property type="component" value="Unassembled WGS sequence"/>
</dbReference>